<dbReference type="Gene3D" id="2.70.98.50">
    <property type="entry name" value="putative glycoside hydrolase family protein from bacillus halodurans"/>
    <property type="match status" value="1"/>
</dbReference>
<dbReference type="Pfam" id="PF22124">
    <property type="entry name" value="Glyco_hydro_95_cat"/>
    <property type="match status" value="1"/>
</dbReference>
<gene>
    <name evidence="3" type="ORF">J8TS2_11400</name>
</gene>
<dbReference type="InterPro" id="IPR008928">
    <property type="entry name" value="6-hairpin_glycosidase_sf"/>
</dbReference>
<comment type="caution">
    <text evidence="3">The sequence shown here is derived from an EMBL/GenBank/DDBJ whole genome shotgun (WGS) entry which is preliminary data.</text>
</comment>
<feature type="domain" description="Alpha fucosidase A-like C-terminal" evidence="1">
    <location>
        <begin position="638"/>
        <end position="728"/>
    </location>
</feature>
<dbReference type="SUPFAM" id="SSF48208">
    <property type="entry name" value="Six-hairpin glycosidases"/>
    <property type="match status" value="1"/>
</dbReference>
<dbReference type="InterPro" id="IPR054363">
    <property type="entry name" value="GH95_cat"/>
</dbReference>
<dbReference type="RefSeq" id="WP_212965755.1">
    <property type="nucleotide sequence ID" value="NZ_BORB01000007.1"/>
</dbReference>
<dbReference type="Gene3D" id="2.60.40.1180">
    <property type="entry name" value="Golgi alpha-mannosidase II"/>
    <property type="match status" value="1"/>
</dbReference>
<dbReference type="Pfam" id="PF21307">
    <property type="entry name" value="Glyco_hydro_95_C"/>
    <property type="match status" value="1"/>
</dbReference>
<feature type="domain" description="Glycosyl hydrolase family 95 catalytic" evidence="2">
    <location>
        <begin position="295"/>
        <end position="568"/>
    </location>
</feature>
<keyword evidence="4" id="KW-1185">Reference proteome</keyword>
<evidence type="ECO:0000313" key="3">
    <source>
        <dbReference type="EMBL" id="GIN56821.1"/>
    </source>
</evidence>
<evidence type="ECO:0000313" key="4">
    <source>
        <dbReference type="Proteomes" id="UP000679950"/>
    </source>
</evidence>
<dbReference type="Proteomes" id="UP000679950">
    <property type="component" value="Unassembled WGS sequence"/>
</dbReference>
<dbReference type="InterPro" id="IPR049053">
    <property type="entry name" value="AFCA-like_C"/>
</dbReference>
<evidence type="ECO:0000259" key="2">
    <source>
        <dbReference type="Pfam" id="PF22124"/>
    </source>
</evidence>
<dbReference type="PANTHER" id="PTHR31084:SF0">
    <property type="entry name" value="ALPHA-L-FUCOSIDASE 2"/>
    <property type="match status" value="1"/>
</dbReference>
<proteinExistence type="predicted"/>
<accession>A0ABQ4KHA0</accession>
<name>A0ABQ4KHA0_9BACI</name>
<reference evidence="3 4" key="1">
    <citation type="submission" date="2021-03" db="EMBL/GenBank/DDBJ databases">
        <title>Antimicrobial resistance genes in bacteria isolated from Japanese honey, and their potential for conferring macrolide and lincosamide resistance in the American foulbrood pathogen Paenibacillus larvae.</title>
        <authorList>
            <person name="Okamoto M."/>
            <person name="Kumagai M."/>
            <person name="Kanamori H."/>
            <person name="Takamatsu D."/>
        </authorList>
    </citation>
    <scope>NUCLEOTIDE SEQUENCE [LARGE SCALE GENOMIC DNA]</scope>
    <source>
        <strain evidence="3 4">J8TS2</strain>
    </source>
</reference>
<dbReference type="EMBL" id="BORB01000007">
    <property type="protein sequence ID" value="GIN56821.1"/>
    <property type="molecule type" value="Genomic_DNA"/>
</dbReference>
<sequence>MEKIERILRDAEIHLCEEQWEDRKGIFLKPSERIPTETWTDAPLLGNGDVGIAIGGGPEEQTFYIGKGDFWVQPYLGETAEQRVDRLLNDQGRRTGARMITVGQLSLSIPDLNKAKYRQEQDILNAEVKGFFRGEQVEVNLCSWVAADSNMLVNELECVRGKLDILMKLHAGEKTTNEVFNYENGVDDDSMWFRYATNSTNVPETRRVAVVNSVLGRKANYQWNFHDVEAQISMVSGDRIVILTAIVSNRDKKIYFNAARNLVETYGQKDRIVTLKRDHRNWWRRFWTASHIEIGDPVLEKYYYASYYIIGSCIRAGKTPPGLFGNWITTDRPAWTGSYTMNYNYEAPFWGLYAGNRVDLAESYCEPLLAFLPLGKKFAREKLNCRGIYMPVELGADGMVCSMFFHGQKSNAAFAAVNLLMHIYHTYDMDYARKVYPFLMEVGNFWEDYLVFENNCYVIYNDDIHERSKDKKNPILSLGFIRMIFMALLDLSVELKCDERRREKWRHILDHLSPYPILERNGKTVFRLTEEGMDWNHRNSLAVQHVFPAGVIGLDSPSELLTIAWDTVDEMQRWSDFNAFPTYYAAAARVGYDPRVILDRLRTECKERSLENLSIHHGGGGIEDASAVPVCLQEMLLQSHQKTIRLFPVWPDDQPASFRKLRAVGAFLVSSAYSEGSVKYVLVESEKGRTCRIQNPWPEERVVVYCNHYKEVQVPGEYIELETKAGDQLVLFKDD</sequence>
<dbReference type="InterPro" id="IPR013780">
    <property type="entry name" value="Glyco_hydro_b"/>
</dbReference>
<organism evidence="3 4">
    <name type="scientific">Lederbergia ruris</name>
    <dbReference type="NCBI Taxonomy" id="217495"/>
    <lineage>
        <taxon>Bacteria</taxon>
        <taxon>Bacillati</taxon>
        <taxon>Bacillota</taxon>
        <taxon>Bacilli</taxon>
        <taxon>Bacillales</taxon>
        <taxon>Bacillaceae</taxon>
        <taxon>Lederbergia</taxon>
    </lineage>
</organism>
<protein>
    <submittedName>
        <fullName evidence="3">Uncharacterized protein</fullName>
    </submittedName>
</protein>
<evidence type="ECO:0000259" key="1">
    <source>
        <dbReference type="Pfam" id="PF21307"/>
    </source>
</evidence>
<dbReference type="PANTHER" id="PTHR31084">
    <property type="entry name" value="ALPHA-L-FUCOSIDASE 2"/>
    <property type="match status" value="1"/>
</dbReference>